<keyword evidence="4" id="KW-1185">Reference proteome</keyword>
<feature type="region of interest" description="Disordered" evidence="1">
    <location>
        <begin position="15"/>
        <end position="74"/>
    </location>
</feature>
<proteinExistence type="predicted"/>
<dbReference type="Pfam" id="PF01522">
    <property type="entry name" value="Polysacc_deac_1"/>
    <property type="match status" value="1"/>
</dbReference>
<dbReference type="GO" id="GO:0016810">
    <property type="term" value="F:hydrolase activity, acting on carbon-nitrogen (but not peptide) bonds"/>
    <property type="evidence" value="ECO:0007669"/>
    <property type="project" value="InterPro"/>
</dbReference>
<evidence type="ECO:0000313" key="3">
    <source>
        <dbReference type="EMBL" id="RUQ30619.1"/>
    </source>
</evidence>
<feature type="domain" description="NodB homology" evidence="2">
    <location>
        <begin position="93"/>
        <end position="273"/>
    </location>
</feature>
<dbReference type="SUPFAM" id="SSF88713">
    <property type="entry name" value="Glycoside hydrolase/deacetylase"/>
    <property type="match status" value="1"/>
</dbReference>
<dbReference type="PANTHER" id="PTHR10587">
    <property type="entry name" value="GLYCOSYL TRANSFERASE-RELATED"/>
    <property type="match status" value="1"/>
</dbReference>
<dbReference type="InterPro" id="IPR002509">
    <property type="entry name" value="NODB_dom"/>
</dbReference>
<organism evidence="3 4">
    <name type="scientific">Peribacillus cavernae</name>
    <dbReference type="NCBI Taxonomy" id="1674310"/>
    <lineage>
        <taxon>Bacteria</taxon>
        <taxon>Bacillati</taxon>
        <taxon>Bacillota</taxon>
        <taxon>Bacilli</taxon>
        <taxon>Bacillales</taxon>
        <taxon>Bacillaceae</taxon>
        <taxon>Peribacillus</taxon>
    </lineage>
</organism>
<dbReference type="CDD" id="cd10917">
    <property type="entry name" value="CE4_NodB_like_6s_7s"/>
    <property type="match status" value="1"/>
</dbReference>
<gene>
    <name evidence="3" type="ORF">ELQ35_08075</name>
</gene>
<dbReference type="GO" id="GO:0005975">
    <property type="term" value="P:carbohydrate metabolic process"/>
    <property type="evidence" value="ECO:0007669"/>
    <property type="project" value="InterPro"/>
</dbReference>
<dbReference type="PROSITE" id="PS51677">
    <property type="entry name" value="NODB"/>
    <property type="match status" value="1"/>
</dbReference>
<feature type="compositionally biased region" description="Basic and acidic residues" evidence="1">
    <location>
        <begin position="19"/>
        <end position="61"/>
    </location>
</feature>
<dbReference type="Proteomes" id="UP000267430">
    <property type="component" value="Unassembled WGS sequence"/>
</dbReference>
<dbReference type="InterPro" id="IPR050248">
    <property type="entry name" value="Polysacc_deacetylase_ArnD"/>
</dbReference>
<name>A0A3S0TYV7_9BACI</name>
<dbReference type="EMBL" id="RYZZ01000007">
    <property type="protein sequence ID" value="RUQ30619.1"/>
    <property type="molecule type" value="Genomic_DNA"/>
</dbReference>
<dbReference type="InterPro" id="IPR011330">
    <property type="entry name" value="Glyco_hydro/deAcase_b/a-brl"/>
</dbReference>
<reference evidence="3 4" key="1">
    <citation type="submission" date="2018-12" db="EMBL/GenBank/DDBJ databases">
        <title>Bacillus chawlae sp. nov., Bacillus glennii sp. nov., and Bacillus saganii sp. nov. Isolated from the Vehicle Assembly Building at Kennedy Space Center where the Viking Spacecraft were Assembled.</title>
        <authorList>
            <person name="Seuylemezian A."/>
            <person name="Vaishampayan P."/>
        </authorList>
    </citation>
    <scope>NUCLEOTIDE SEQUENCE [LARGE SCALE GENOMIC DNA]</scope>
    <source>
        <strain evidence="3 4">L5</strain>
    </source>
</reference>
<sequence length="281" mass="31792">MVTALFSLFLAGCGGELVTPKDESKGEQEEATETKTETKKTEEKIKERSEVHNQAESKTEASETEPAVKNSTPQYRLNPANWSFKPISNANPKVVLLTFDDAPDKHALQIAKTLKEHGVKAIFFVNGHFLESEAEKAVLKQIYDMGFPIGNHTYSHAALKDLTEKEQYNEIVKLNDMVESITGERPKFFRAPFGMNTEFSKKLVAQEKMLLMNWTYGYDWENEYQNKEALTKIMLNSPYLSNGANLLMHDRAWTSAALSDIITGLQDKGFKMLDPFLIETP</sequence>
<evidence type="ECO:0000313" key="4">
    <source>
        <dbReference type="Proteomes" id="UP000267430"/>
    </source>
</evidence>
<comment type="caution">
    <text evidence="3">The sequence shown here is derived from an EMBL/GenBank/DDBJ whole genome shotgun (WGS) entry which is preliminary data.</text>
</comment>
<dbReference type="Gene3D" id="3.20.20.370">
    <property type="entry name" value="Glycoside hydrolase/deacetylase"/>
    <property type="match status" value="1"/>
</dbReference>
<accession>A0A3S0TYV7</accession>
<evidence type="ECO:0000256" key="1">
    <source>
        <dbReference type="SAM" id="MobiDB-lite"/>
    </source>
</evidence>
<dbReference type="OrthoDB" id="9806342at2"/>
<dbReference type="AlphaFoldDB" id="A0A3S0TYV7"/>
<protein>
    <submittedName>
        <fullName evidence="3">Polysaccharide deacetylase family protein</fullName>
    </submittedName>
</protein>
<evidence type="ECO:0000259" key="2">
    <source>
        <dbReference type="PROSITE" id="PS51677"/>
    </source>
</evidence>